<dbReference type="InterPro" id="IPR015864">
    <property type="entry name" value="FAD_synthase"/>
</dbReference>
<accession>F6IZM5</accession>
<protein>
    <recommendedName>
        <fullName evidence="3">FAD synthase</fullName>
        <ecNumber evidence="3">2.7.7.2</ecNumber>
    </recommendedName>
</protein>
<dbReference type="PANTHER" id="PTHR22749:SF6">
    <property type="entry name" value="RIBOFLAVIN KINASE"/>
    <property type="match status" value="1"/>
</dbReference>
<keyword evidence="8" id="KW-0547">Nucleotide-binding</keyword>
<dbReference type="GO" id="GO:0008531">
    <property type="term" value="F:riboflavin kinase activity"/>
    <property type="evidence" value="ECO:0007669"/>
    <property type="project" value="TreeGrafter"/>
</dbReference>
<dbReference type="UniPathway" id="UPA00277">
    <property type="reaction ID" value="UER00407"/>
</dbReference>
<dbReference type="PANTHER" id="PTHR22749">
    <property type="entry name" value="RIBOFLAVIN KINASE/FMN ADENYLYLTRANSFERASE"/>
    <property type="match status" value="1"/>
</dbReference>
<dbReference type="CDD" id="cd02064">
    <property type="entry name" value="FAD_synthetase_N"/>
    <property type="match status" value="1"/>
</dbReference>
<evidence type="ECO:0000256" key="11">
    <source>
        <dbReference type="ARBA" id="ARBA00049494"/>
    </source>
</evidence>
<evidence type="ECO:0000256" key="2">
    <source>
        <dbReference type="ARBA" id="ARBA00010214"/>
    </source>
</evidence>
<keyword evidence="4" id="KW-0285">Flavoprotein</keyword>
<reference evidence="13" key="1">
    <citation type="journal article" date="2011" name="J. Bacteriol.">
        <title>Annotated genome sequence of Lactobacillus pentosus MP-10, which has probiotic potential, from naturally fermented Alorena green table olives.</title>
        <authorList>
            <person name="Abriouel H."/>
            <person name="Benomar N."/>
            <person name="Perez Pulido R."/>
            <person name="Canamero M.M."/>
            <person name="Galvez A."/>
        </authorList>
    </citation>
    <scope>NUCLEOTIDE SEQUENCE</scope>
    <source>
        <strain evidence="13">MP-10</strain>
    </source>
</reference>
<evidence type="ECO:0000259" key="12">
    <source>
        <dbReference type="Pfam" id="PF06574"/>
    </source>
</evidence>
<evidence type="ECO:0000256" key="3">
    <source>
        <dbReference type="ARBA" id="ARBA00012393"/>
    </source>
</evidence>
<comment type="pathway">
    <text evidence="1">Cofactor biosynthesis; FAD biosynthesis; FAD from FMN: step 1/1.</text>
</comment>
<evidence type="ECO:0000256" key="7">
    <source>
        <dbReference type="ARBA" id="ARBA00022695"/>
    </source>
</evidence>
<comment type="similarity">
    <text evidence="2">Belongs to the RibF family.</text>
</comment>
<dbReference type="InterPro" id="IPR023468">
    <property type="entry name" value="Riboflavin_kinase"/>
</dbReference>
<keyword evidence="13" id="KW-0418">Kinase</keyword>
<dbReference type="GO" id="GO:0009231">
    <property type="term" value="P:riboflavin biosynthetic process"/>
    <property type="evidence" value="ECO:0007669"/>
    <property type="project" value="InterPro"/>
</dbReference>
<keyword evidence="10" id="KW-0067">ATP-binding</keyword>
<gene>
    <name evidence="13" type="ORF">LPE_03224</name>
</gene>
<dbReference type="GO" id="GO:0009398">
    <property type="term" value="P:FMN biosynthetic process"/>
    <property type="evidence" value="ECO:0007669"/>
    <property type="project" value="TreeGrafter"/>
</dbReference>
<evidence type="ECO:0000256" key="1">
    <source>
        <dbReference type="ARBA" id="ARBA00004726"/>
    </source>
</evidence>
<organism evidence="13">
    <name type="scientific">Lactiplantibacillus pentosus MP-10</name>
    <dbReference type="NCBI Taxonomy" id="1028490"/>
    <lineage>
        <taxon>Bacteria</taxon>
        <taxon>Bacillati</taxon>
        <taxon>Bacillota</taxon>
        <taxon>Bacilli</taxon>
        <taxon>Lactobacillales</taxon>
        <taxon>Lactobacillaceae</taxon>
        <taxon>Lactiplantibacillus</taxon>
    </lineage>
</organism>
<name>F6IZM5_LACPE</name>
<evidence type="ECO:0000256" key="8">
    <source>
        <dbReference type="ARBA" id="ARBA00022741"/>
    </source>
</evidence>
<evidence type="ECO:0000256" key="10">
    <source>
        <dbReference type="ARBA" id="ARBA00022840"/>
    </source>
</evidence>
<dbReference type="EC" id="2.7.7.2" evidence="3"/>
<dbReference type="AlphaFoldDB" id="F6IZM5"/>
<dbReference type="SUPFAM" id="SSF52374">
    <property type="entry name" value="Nucleotidylyl transferase"/>
    <property type="match status" value="1"/>
</dbReference>
<dbReference type="FunFam" id="3.40.50.620:FF:000021">
    <property type="entry name" value="Riboflavin biosynthesis protein"/>
    <property type="match status" value="1"/>
</dbReference>
<dbReference type="GO" id="GO:0005524">
    <property type="term" value="F:ATP binding"/>
    <property type="evidence" value="ECO:0007669"/>
    <property type="project" value="UniProtKB-KW"/>
</dbReference>
<keyword evidence="6 13" id="KW-0808">Transferase</keyword>
<dbReference type="Pfam" id="PF06574">
    <property type="entry name" value="FAD_syn"/>
    <property type="match status" value="1"/>
</dbReference>
<evidence type="ECO:0000256" key="4">
    <source>
        <dbReference type="ARBA" id="ARBA00022630"/>
    </source>
</evidence>
<keyword evidence="9" id="KW-0274">FAD</keyword>
<dbReference type="InterPro" id="IPR014729">
    <property type="entry name" value="Rossmann-like_a/b/a_fold"/>
</dbReference>
<comment type="catalytic activity">
    <reaction evidence="11">
        <text>FMN + ATP + H(+) = FAD + diphosphate</text>
        <dbReference type="Rhea" id="RHEA:17237"/>
        <dbReference type="ChEBI" id="CHEBI:15378"/>
        <dbReference type="ChEBI" id="CHEBI:30616"/>
        <dbReference type="ChEBI" id="CHEBI:33019"/>
        <dbReference type="ChEBI" id="CHEBI:57692"/>
        <dbReference type="ChEBI" id="CHEBI:58210"/>
        <dbReference type="EC" id="2.7.7.2"/>
    </reaction>
</comment>
<dbReference type="Gene3D" id="3.40.50.620">
    <property type="entry name" value="HUPs"/>
    <property type="match status" value="1"/>
</dbReference>
<keyword evidence="5" id="KW-0288">FMN</keyword>
<sequence>MKPSLRRNTRMQVIKLNQQQVQHLTAQPPLVLALGFFDGVHQGHQRVIQTARKIALQRHLPLAVMTFNRHASQLFQPQSPFRYLNTLDQKIKHMAALRVDRLYVTDFNRQFAGLAPADFVDQYLVGLNAQVVVAGFDYTFGQGGVNGMTDLARLGAGSFETVTVDRLANQQLKVSSTRIRGLIARGQLEQANQLLGYDYETTATLNPQTRELIFKNVKQQLPGGGDYRCWLVGDHYRQQVVIRVSTTAPNGQIISPYQLPAVMTDLTVSLQWRQQVAAMTTPALAACQQSLL</sequence>
<dbReference type="EMBL" id="FR871840">
    <property type="protein sequence ID" value="CCB84158.1"/>
    <property type="molecule type" value="Genomic_DNA"/>
</dbReference>
<dbReference type="GO" id="GO:0006747">
    <property type="term" value="P:FAD biosynthetic process"/>
    <property type="evidence" value="ECO:0007669"/>
    <property type="project" value="UniProtKB-UniPathway"/>
</dbReference>
<evidence type="ECO:0000256" key="6">
    <source>
        <dbReference type="ARBA" id="ARBA00022679"/>
    </source>
</evidence>
<keyword evidence="7 13" id="KW-0548">Nucleotidyltransferase</keyword>
<proteinExistence type="inferred from homology"/>
<evidence type="ECO:0000256" key="9">
    <source>
        <dbReference type="ARBA" id="ARBA00022827"/>
    </source>
</evidence>
<evidence type="ECO:0000256" key="5">
    <source>
        <dbReference type="ARBA" id="ARBA00022643"/>
    </source>
</evidence>
<evidence type="ECO:0000313" key="13">
    <source>
        <dbReference type="EMBL" id="CCB84158.1"/>
    </source>
</evidence>
<feature type="domain" description="FAD synthetase" evidence="12">
    <location>
        <begin position="27"/>
        <end position="178"/>
    </location>
</feature>
<dbReference type="GO" id="GO:0003919">
    <property type="term" value="F:FMN adenylyltransferase activity"/>
    <property type="evidence" value="ECO:0007669"/>
    <property type="project" value="UniProtKB-EC"/>
</dbReference>